<keyword evidence="1" id="KW-1133">Transmembrane helix</keyword>
<organism evidence="2 3">
    <name type="scientific">Papaver nudicaule</name>
    <name type="common">Iceland poppy</name>
    <dbReference type="NCBI Taxonomy" id="74823"/>
    <lineage>
        <taxon>Eukaryota</taxon>
        <taxon>Viridiplantae</taxon>
        <taxon>Streptophyta</taxon>
        <taxon>Embryophyta</taxon>
        <taxon>Tracheophyta</taxon>
        <taxon>Spermatophyta</taxon>
        <taxon>Magnoliopsida</taxon>
        <taxon>Ranunculales</taxon>
        <taxon>Papaveraceae</taxon>
        <taxon>Papaveroideae</taxon>
        <taxon>Papaver</taxon>
    </lineage>
</organism>
<dbReference type="Proteomes" id="UP001177140">
    <property type="component" value="Unassembled WGS sequence"/>
</dbReference>
<feature type="transmembrane region" description="Helical" evidence="1">
    <location>
        <begin position="77"/>
        <end position="98"/>
    </location>
</feature>
<comment type="caution">
    <text evidence="2">The sequence shown here is derived from an EMBL/GenBank/DDBJ whole genome shotgun (WGS) entry which is preliminary data.</text>
</comment>
<name>A0AA41VJ87_PAPNU</name>
<dbReference type="EMBL" id="JAJJMA010233807">
    <property type="protein sequence ID" value="MCL7042305.1"/>
    <property type="molecule type" value="Genomic_DNA"/>
</dbReference>
<dbReference type="AlphaFoldDB" id="A0AA41VJ87"/>
<gene>
    <name evidence="2" type="ORF">MKW94_013423</name>
</gene>
<protein>
    <submittedName>
        <fullName evidence="2">Uncharacterized protein</fullName>
    </submittedName>
</protein>
<proteinExistence type="predicted"/>
<evidence type="ECO:0000313" key="3">
    <source>
        <dbReference type="Proteomes" id="UP001177140"/>
    </source>
</evidence>
<keyword evidence="1" id="KW-0472">Membrane</keyword>
<keyword evidence="1" id="KW-0812">Transmembrane</keyword>
<reference evidence="2" key="1">
    <citation type="submission" date="2022-03" db="EMBL/GenBank/DDBJ databases">
        <title>A functionally conserved STORR gene fusion in Papaver species that diverged 16.8 million years ago.</title>
        <authorList>
            <person name="Catania T."/>
        </authorList>
    </citation>
    <scope>NUCLEOTIDE SEQUENCE</scope>
    <source>
        <strain evidence="2">S-191538</strain>
    </source>
</reference>
<evidence type="ECO:0000256" key="1">
    <source>
        <dbReference type="SAM" id="Phobius"/>
    </source>
</evidence>
<accession>A0AA41VJ87</accession>
<evidence type="ECO:0000313" key="2">
    <source>
        <dbReference type="EMBL" id="MCL7042305.1"/>
    </source>
</evidence>
<sequence length="134" mass="15084">MANGFRGFARMMSTVKNSTRKEGLGRMFSSKAQKSTTIQKDAAPPLYWAEKMKKAYGDRDPASLTEAERYRVIKRQVYIEVFTGVSVGSALGLTFVYIATGWYPYQATIWGDKNHALEAELHHALEAEAMKNLK</sequence>
<keyword evidence="3" id="KW-1185">Reference proteome</keyword>